<feature type="binding site" evidence="11">
    <location>
        <position position="114"/>
    </location>
    <ligand>
        <name>Zn(2+)</name>
        <dbReference type="ChEBI" id="CHEBI:29105"/>
    </ligand>
</feature>
<dbReference type="AlphaFoldDB" id="A0A4R4REC1"/>
<dbReference type="InterPro" id="IPR043135">
    <property type="entry name" value="Fur_C"/>
</dbReference>
<comment type="caution">
    <text evidence="14">The sequence shown here is derived from an EMBL/GenBank/DDBJ whole genome shotgun (WGS) entry which is preliminary data.</text>
</comment>
<evidence type="ECO:0000256" key="1">
    <source>
        <dbReference type="ARBA" id="ARBA00004496"/>
    </source>
</evidence>
<keyword evidence="10" id="KW-0804">Transcription</keyword>
<dbReference type="GO" id="GO:0000976">
    <property type="term" value="F:transcription cis-regulatory region binding"/>
    <property type="evidence" value="ECO:0007669"/>
    <property type="project" value="TreeGrafter"/>
</dbReference>
<dbReference type="InterPro" id="IPR002481">
    <property type="entry name" value="FUR"/>
</dbReference>
<dbReference type="Proteomes" id="UP000295621">
    <property type="component" value="Unassembled WGS sequence"/>
</dbReference>
<keyword evidence="5 11" id="KW-0479">Metal-binding</keyword>
<dbReference type="OrthoDB" id="5242893at2"/>
<dbReference type="GO" id="GO:0008270">
    <property type="term" value="F:zinc ion binding"/>
    <property type="evidence" value="ECO:0007669"/>
    <property type="project" value="TreeGrafter"/>
</dbReference>
<protein>
    <submittedName>
        <fullName evidence="14">Transcriptional repressor</fullName>
    </submittedName>
</protein>
<dbReference type="PANTHER" id="PTHR33202:SF18">
    <property type="entry name" value="TRANSCRIPTIONAL REGULATOR FURA"/>
    <property type="match status" value="1"/>
</dbReference>
<reference evidence="14 15" key="1">
    <citation type="submission" date="2019-02" db="EMBL/GenBank/DDBJ databases">
        <title>Draft genome sequences of novel Actinobacteria.</title>
        <authorList>
            <person name="Sahin N."/>
            <person name="Ay H."/>
            <person name="Saygin H."/>
        </authorList>
    </citation>
    <scope>NUCLEOTIDE SEQUENCE [LARGE SCALE GENOMIC DNA]</scope>
    <source>
        <strain evidence="14 15">KC603</strain>
    </source>
</reference>
<keyword evidence="6 11" id="KW-0862">Zinc</keyword>
<feature type="binding site" evidence="11">
    <location>
        <position position="111"/>
    </location>
    <ligand>
        <name>Zn(2+)</name>
        <dbReference type="ChEBI" id="CHEBI:29105"/>
    </ligand>
</feature>
<evidence type="ECO:0000256" key="10">
    <source>
        <dbReference type="ARBA" id="ARBA00023163"/>
    </source>
</evidence>
<dbReference type="Pfam" id="PF01475">
    <property type="entry name" value="FUR"/>
    <property type="match status" value="1"/>
</dbReference>
<evidence type="ECO:0000256" key="9">
    <source>
        <dbReference type="ARBA" id="ARBA00023125"/>
    </source>
</evidence>
<sequence>MPTDEEGRPRPAARRQGETSRDDAASRLRAAGLRVTAPRVGVLVALECESHADADTVARHVRSSLGAVSTQAVYDVLHALTEAGLLRRIEPAGSAARYETRVGDNHHHMICRSCGVIVDVDCSGEAPCLAPAHTHGFALDEAEVTFWGLCPDCRQ</sequence>
<evidence type="ECO:0000313" key="15">
    <source>
        <dbReference type="Proteomes" id="UP000295621"/>
    </source>
</evidence>
<comment type="similarity">
    <text evidence="2">Belongs to the Fur family.</text>
</comment>
<dbReference type="Gene3D" id="3.30.1490.190">
    <property type="match status" value="1"/>
</dbReference>
<keyword evidence="4" id="KW-0678">Repressor</keyword>
<feature type="binding site" evidence="11">
    <location>
        <position position="150"/>
    </location>
    <ligand>
        <name>Zn(2+)</name>
        <dbReference type="ChEBI" id="CHEBI:29105"/>
    </ligand>
</feature>
<feature type="binding site" evidence="11">
    <location>
        <position position="153"/>
    </location>
    <ligand>
        <name>Zn(2+)</name>
        <dbReference type="ChEBI" id="CHEBI:29105"/>
    </ligand>
</feature>
<keyword evidence="15" id="KW-1185">Reference proteome</keyword>
<dbReference type="GO" id="GO:0045892">
    <property type="term" value="P:negative regulation of DNA-templated transcription"/>
    <property type="evidence" value="ECO:0007669"/>
    <property type="project" value="TreeGrafter"/>
</dbReference>
<comment type="cofactor">
    <cofactor evidence="11">
        <name>Zn(2+)</name>
        <dbReference type="ChEBI" id="CHEBI:29105"/>
    </cofactor>
    <text evidence="11">Binds 1 zinc ion per subunit.</text>
</comment>
<evidence type="ECO:0000256" key="12">
    <source>
        <dbReference type="PIRSR" id="PIRSR602481-2"/>
    </source>
</evidence>
<dbReference type="InterPro" id="IPR036390">
    <property type="entry name" value="WH_DNA-bd_sf"/>
</dbReference>
<evidence type="ECO:0000256" key="7">
    <source>
        <dbReference type="ARBA" id="ARBA00023004"/>
    </source>
</evidence>
<evidence type="ECO:0000256" key="5">
    <source>
        <dbReference type="ARBA" id="ARBA00022723"/>
    </source>
</evidence>
<dbReference type="GO" id="GO:0005737">
    <property type="term" value="C:cytoplasm"/>
    <property type="evidence" value="ECO:0007669"/>
    <property type="project" value="UniProtKB-SubCell"/>
</dbReference>
<name>A0A4R4REC1_9ACTN</name>
<comment type="cofactor">
    <cofactor evidence="12">
        <name>Mn(2+)</name>
        <dbReference type="ChEBI" id="CHEBI:29035"/>
    </cofactor>
    <cofactor evidence="12">
        <name>Fe(2+)</name>
        <dbReference type="ChEBI" id="CHEBI:29033"/>
    </cofactor>
    <text evidence="12">Binds 1 Mn(2+) or Fe(2+) ion per subunit.</text>
</comment>
<evidence type="ECO:0000256" key="8">
    <source>
        <dbReference type="ARBA" id="ARBA00023015"/>
    </source>
</evidence>
<dbReference type="PANTHER" id="PTHR33202">
    <property type="entry name" value="ZINC UPTAKE REGULATION PROTEIN"/>
    <property type="match status" value="1"/>
</dbReference>
<evidence type="ECO:0000256" key="4">
    <source>
        <dbReference type="ARBA" id="ARBA00022491"/>
    </source>
</evidence>
<keyword evidence="3" id="KW-0963">Cytoplasm</keyword>
<dbReference type="SUPFAM" id="SSF46785">
    <property type="entry name" value="Winged helix' DNA-binding domain"/>
    <property type="match status" value="1"/>
</dbReference>
<evidence type="ECO:0000256" key="3">
    <source>
        <dbReference type="ARBA" id="ARBA00022490"/>
    </source>
</evidence>
<gene>
    <name evidence="14" type="ORF">E1212_23885</name>
</gene>
<evidence type="ECO:0000256" key="6">
    <source>
        <dbReference type="ARBA" id="ARBA00022833"/>
    </source>
</evidence>
<evidence type="ECO:0000256" key="2">
    <source>
        <dbReference type="ARBA" id="ARBA00007957"/>
    </source>
</evidence>
<proteinExistence type="inferred from homology"/>
<dbReference type="Gene3D" id="1.10.10.10">
    <property type="entry name" value="Winged helix-like DNA-binding domain superfamily/Winged helix DNA-binding domain"/>
    <property type="match status" value="1"/>
</dbReference>
<accession>A0A4R4REC1</accession>
<dbReference type="CDD" id="cd07153">
    <property type="entry name" value="Fur_like"/>
    <property type="match status" value="1"/>
</dbReference>
<dbReference type="EMBL" id="SMKL01000072">
    <property type="protein sequence ID" value="TDC47550.1"/>
    <property type="molecule type" value="Genomic_DNA"/>
</dbReference>
<feature type="region of interest" description="Disordered" evidence="13">
    <location>
        <begin position="1"/>
        <end position="26"/>
    </location>
</feature>
<comment type="subcellular location">
    <subcellularLocation>
        <location evidence="1">Cytoplasm</location>
    </subcellularLocation>
</comment>
<dbReference type="GO" id="GO:0003700">
    <property type="term" value="F:DNA-binding transcription factor activity"/>
    <property type="evidence" value="ECO:0007669"/>
    <property type="project" value="InterPro"/>
</dbReference>
<keyword evidence="9" id="KW-0238">DNA-binding</keyword>
<evidence type="ECO:0000313" key="14">
    <source>
        <dbReference type="EMBL" id="TDC47550.1"/>
    </source>
</evidence>
<dbReference type="InterPro" id="IPR036388">
    <property type="entry name" value="WH-like_DNA-bd_sf"/>
</dbReference>
<evidence type="ECO:0000256" key="13">
    <source>
        <dbReference type="SAM" id="MobiDB-lite"/>
    </source>
</evidence>
<keyword evidence="7 12" id="KW-0408">Iron</keyword>
<evidence type="ECO:0000256" key="11">
    <source>
        <dbReference type="PIRSR" id="PIRSR602481-1"/>
    </source>
</evidence>
<keyword evidence="8" id="KW-0805">Transcription regulation</keyword>
<organism evidence="14 15">
    <name type="scientific">Jiangella ureilytica</name>
    <dbReference type="NCBI Taxonomy" id="2530374"/>
    <lineage>
        <taxon>Bacteria</taxon>
        <taxon>Bacillati</taxon>
        <taxon>Actinomycetota</taxon>
        <taxon>Actinomycetes</taxon>
        <taxon>Jiangellales</taxon>
        <taxon>Jiangellaceae</taxon>
        <taxon>Jiangella</taxon>
    </lineage>
</organism>
<dbReference type="GO" id="GO:1900376">
    <property type="term" value="P:regulation of secondary metabolite biosynthetic process"/>
    <property type="evidence" value="ECO:0007669"/>
    <property type="project" value="TreeGrafter"/>
</dbReference>
<feature type="binding site" evidence="12">
    <location>
        <position position="125"/>
    </location>
    <ligand>
        <name>Fe cation</name>
        <dbReference type="ChEBI" id="CHEBI:24875"/>
    </ligand>
</feature>